<keyword evidence="1" id="KW-0107">Calcium channel</keyword>
<keyword evidence="1" id="KW-0256">Endoplasmic reticulum</keyword>
<comment type="function">
    <text evidence="1">Receptor for inositol 1,4,5-trisphosphate, a second messenger that mediates the release of intracellular calcium.</text>
</comment>
<dbReference type="PANTHER" id="PTHR45816:SF4">
    <property type="entry name" value="RYR_IP3R HOMOLOGY ASSOCIATED DOMAIN-CONTAINING PROTEIN"/>
    <property type="match status" value="1"/>
</dbReference>
<dbReference type="GO" id="GO:0005220">
    <property type="term" value="F:inositol 1,4,5-trisphosphate-gated calcium channel activity"/>
    <property type="evidence" value="ECO:0007669"/>
    <property type="project" value="UniProtKB-UniRule"/>
</dbReference>
<dbReference type="GO" id="GO:0070679">
    <property type="term" value="F:inositol 1,4,5 trisphosphate binding"/>
    <property type="evidence" value="ECO:0007669"/>
    <property type="project" value="UniProtKB-UniRule"/>
</dbReference>
<comment type="subunit">
    <text evidence="1">Homotetramer.</text>
</comment>
<reference evidence="3" key="1">
    <citation type="submission" date="2020-04" db="EMBL/GenBank/DDBJ databases">
        <authorList>
            <person name="Alioto T."/>
            <person name="Alioto T."/>
            <person name="Gomez Garrido J."/>
        </authorList>
    </citation>
    <scope>NUCLEOTIDE SEQUENCE</scope>
    <source>
        <strain evidence="3">A484AB</strain>
    </source>
</reference>
<feature type="compositionally biased region" description="Basic and acidic residues" evidence="2">
    <location>
        <begin position="533"/>
        <end position="555"/>
    </location>
</feature>
<evidence type="ECO:0000256" key="1">
    <source>
        <dbReference type="RuleBase" id="RU368044"/>
    </source>
</evidence>
<dbReference type="AlphaFoldDB" id="A0A6S7JVE1"/>
<gene>
    <name evidence="3" type="ORF">PACLA_8A007027</name>
</gene>
<keyword evidence="1" id="KW-0406">Ion transport</keyword>
<dbReference type="InterPro" id="IPR035910">
    <property type="entry name" value="RyR/IP3R_RIH_dom_sf"/>
</dbReference>
<feature type="region of interest" description="Disordered" evidence="2">
    <location>
        <begin position="532"/>
        <end position="562"/>
    </location>
</feature>
<dbReference type="GO" id="GO:0051209">
    <property type="term" value="P:release of sequestered calcium ion into cytosol"/>
    <property type="evidence" value="ECO:0007669"/>
    <property type="project" value="UniProtKB-UniRule"/>
</dbReference>
<dbReference type="InterPro" id="IPR015925">
    <property type="entry name" value="Ryanodine_IP3_receptor"/>
</dbReference>
<keyword evidence="1" id="KW-0109">Calcium transport</keyword>
<evidence type="ECO:0000313" key="4">
    <source>
        <dbReference type="Proteomes" id="UP001152795"/>
    </source>
</evidence>
<accession>A0A6S7JVE1</accession>
<dbReference type="PANTHER" id="PTHR45816">
    <property type="entry name" value="MIR DOMAIN-CONTAINING PROTEIN"/>
    <property type="match status" value="1"/>
</dbReference>
<comment type="subcellular location">
    <subcellularLocation>
        <location evidence="1">Endoplasmic reticulum membrane</location>
        <topology evidence="1">Multi-pass membrane protein</topology>
    </subcellularLocation>
</comment>
<dbReference type="EMBL" id="CACRXK020010773">
    <property type="protein sequence ID" value="CAB4020081.1"/>
    <property type="molecule type" value="Genomic_DNA"/>
</dbReference>
<evidence type="ECO:0000313" key="3">
    <source>
        <dbReference type="EMBL" id="CAB4020081.1"/>
    </source>
</evidence>
<dbReference type="InterPro" id="IPR000493">
    <property type="entry name" value="InsP3_rcpt"/>
</dbReference>
<protein>
    <recommendedName>
        <fullName evidence="1">Inositol 1,4,5-trisphosphate receptor</fullName>
    </recommendedName>
</protein>
<dbReference type="SUPFAM" id="SSF100909">
    <property type="entry name" value="IP3 receptor type 1 binding core, domain 2"/>
    <property type="match status" value="1"/>
</dbReference>
<dbReference type="Pfam" id="PF01365">
    <property type="entry name" value="RYDR_ITPR"/>
    <property type="match status" value="2"/>
</dbReference>
<organism evidence="3 4">
    <name type="scientific">Paramuricea clavata</name>
    <name type="common">Red gorgonian</name>
    <name type="synonym">Violescent sea-whip</name>
    <dbReference type="NCBI Taxonomy" id="317549"/>
    <lineage>
        <taxon>Eukaryota</taxon>
        <taxon>Metazoa</taxon>
        <taxon>Cnidaria</taxon>
        <taxon>Anthozoa</taxon>
        <taxon>Octocorallia</taxon>
        <taxon>Malacalcyonacea</taxon>
        <taxon>Plexauridae</taxon>
        <taxon>Paramuricea</taxon>
    </lineage>
</organism>
<evidence type="ECO:0000256" key="2">
    <source>
        <dbReference type="SAM" id="MobiDB-lite"/>
    </source>
</evidence>
<keyword evidence="1" id="KW-1071">Ligand-gated ion channel</keyword>
<keyword evidence="1" id="KW-0472">Membrane</keyword>
<dbReference type="Proteomes" id="UP001152795">
    <property type="component" value="Unassembled WGS sequence"/>
</dbReference>
<keyword evidence="1" id="KW-0813">Transport</keyword>
<comment type="similarity">
    <text evidence="1">Belongs to the InsP3 receptor family.</text>
</comment>
<keyword evidence="4" id="KW-1185">Reference proteome</keyword>
<dbReference type="OrthoDB" id="6017668at2759"/>
<keyword evidence="1" id="KW-0106">Calcium</keyword>
<name>A0A6S7JVE1_PARCT</name>
<dbReference type="InterPro" id="IPR000699">
    <property type="entry name" value="RIH_dom"/>
</dbReference>
<comment type="domain">
    <text evidence="1">The receptor contains a calcium channel in its C-terminal extremity. Its large N-terminal cytoplasmic region has the ligand-binding site in the N-terminus and modulatory sites in the middle portion immediately upstream of the channel region.</text>
</comment>
<dbReference type="PRINTS" id="PR00779">
    <property type="entry name" value="INSP3RECEPTR"/>
</dbReference>
<keyword evidence="1 3" id="KW-0675">Receptor</keyword>
<dbReference type="GO" id="GO:0005789">
    <property type="term" value="C:endoplasmic reticulum membrane"/>
    <property type="evidence" value="ECO:0007669"/>
    <property type="project" value="UniProtKB-SubCell"/>
</dbReference>
<proteinExistence type="inferred from homology"/>
<keyword evidence="1" id="KW-0407">Ion channel</keyword>
<sequence>MQAQIGYDIMAEDTITDLVHNNRKLLEKHITATEIETFVSLVRLKRECRFLVYLSDLCVSNNTAIPATQELIYKSVLESSSNSDLLIKTRVIDDVVHVEWCTDNGTVQKSQHELADGFKRGDRQDVEIMNFYRHQLDLFAYMCFDRQYLAINRLSEQLDVDLVQRCMADEELPCELRAAFCRLMLHMHIDRDPQEPITPVRYARLWSEIPLQLSIDDYDKQDIFGKKNRAKFTKTVDFVEAYLRQISSNIWAFNNKEQNKLTYEVVQIARHLIYFGFYGLNDLIKLTMKLLAILDGEQRAYDRANAVKKKTAMTSKRDVSRSVSTIGTLMTRMVLPGAKDPWGLIMSSDKMSNLKCSDIEKDRIVMETKVKIIEILEFILNVRLDYRISSLLTIFKREFDVKNGSAVGSEGIDLERVGIQAEQLFGGSGTSIVGAKITHDLDFDGTGGCTFLRVLLSLIIHDYPQLVVGALKLLLKHFSQRQEVLHAFKQVQLLVTAKDVENYKTIKDSLDELRLLVEKSELWVFKAKKKSDGKKGESNRKKSNAKDQSKMDGKSLESFSESVDLQTYRSRLASEESQNEDNANEDTSLLTNYQTIKKILEHLCELCVTVTHGKKKNNKHEQRLLRNMGAHTVVVELLQIPYEKKKDIYMKDVMTLAHEFLQLFCLTNKHNQAILYKHLDLFLVPGLQEAHTLQHIFQDNLSLCNEVPDKVIHHLVRAIETEGRQVQYLKTLQTLVKAENQAVRKCQDFIMVEFLNAGEEVLLFFNERKMQEPFFELMRSETDNLSESSSIAYHIHLVKLLATCTEGKNANTEIKCHSLLSLDDILRVVTHPDCMSEVKDAYIYFLIHCYVDTEVEMKEVYTSHHIWALFDNFLLDMARVR</sequence>
<comment type="caution">
    <text evidence="3">The sequence shown here is derived from an EMBL/GenBank/DDBJ whole genome shotgun (WGS) entry which is preliminary data.</text>
</comment>